<evidence type="ECO:0000256" key="2">
    <source>
        <dbReference type="ARBA" id="ARBA00022692"/>
    </source>
</evidence>
<evidence type="ECO:0000256" key="5">
    <source>
        <dbReference type="ARBA" id="ARBA00023157"/>
    </source>
</evidence>
<dbReference type="OrthoDB" id="6160965at2759"/>
<keyword evidence="4 6" id="KW-0472">Membrane</keyword>
<keyword evidence="5" id="KW-1015">Disulfide bond</keyword>
<dbReference type="PANTHER" id="PTHR12011">
    <property type="entry name" value="ADHESION G-PROTEIN COUPLED RECEPTOR"/>
    <property type="match status" value="1"/>
</dbReference>
<feature type="domain" description="G-protein coupled receptors family 2 profile 1" evidence="8">
    <location>
        <begin position="21"/>
        <end position="96"/>
    </location>
</feature>
<gene>
    <name evidence="9" type="ORF">MCOR_35045</name>
</gene>
<dbReference type="Proteomes" id="UP000507470">
    <property type="component" value="Unassembled WGS sequence"/>
</dbReference>
<feature type="transmembrane region" description="Helical" evidence="6">
    <location>
        <begin position="353"/>
        <end position="377"/>
    </location>
</feature>
<accession>A0A6J8CZS8</accession>
<evidence type="ECO:0000256" key="4">
    <source>
        <dbReference type="ARBA" id="ARBA00023136"/>
    </source>
</evidence>
<name>A0A6J8CZS8_MYTCO</name>
<evidence type="ECO:0000313" key="9">
    <source>
        <dbReference type="EMBL" id="CAC5400897.1"/>
    </source>
</evidence>
<dbReference type="AlphaFoldDB" id="A0A6J8CZS8"/>
<dbReference type="Pfam" id="PF01825">
    <property type="entry name" value="GPS"/>
    <property type="match status" value="1"/>
</dbReference>
<dbReference type="GO" id="GO:0005886">
    <property type="term" value="C:plasma membrane"/>
    <property type="evidence" value="ECO:0007669"/>
    <property type="project" value="TreeGrafter"/>
</dbReference>
<dbReference type="GO" id="GO:0004930">
    <property type="term" value="F:G protein-coupled receptor activity"/>
    <property type="evidence" value="ECO:0007669"/>
    <property type="project" value="InterPro"/>
</dbReference>
<keyword evidence="10" id="KW-1185">Reference proteome</keyword>
<dbReference type="InterPro" id="IPR000203">
    <property type="entry name" value="GPS"/>
</dbReference>
<evidence type="ECO:0000256" key="1">
    <source>
        <dbReference type="ARBA" id="ARBA00004370"/>
    </source>
</evidence>
<proteinExistence type="predicted"/>
<sequence length="387" mass="43475">MDIVSRNCNGDGIWEEPNYIQCSTHYCEEPNYSQCISTKHYCRENVDRFNTKWSMKKPKTQVTLFCTGEYVGNVSRHCNGIRIWDRPNYRQCISISIQYLQEQTARLVSGGSEYNRVTIILEDLQNITRDHTGLRSGDLLASSGKNHQTWEELKDEGSSGATSLVNAETEYNKAFNQVIDGEFSVVVVKNNVVMEVGKNSLDEITVPDRLKTSDSWIADSATEIKLKTNICSSKRIHTNCSIARYKYLEVQSFGGSYDVNSIIADFTITGRSCLNFSLIIIFGHLLGNFSGPFCGFWNFTALNTLNGAWSSFGSRVMNSTDSYTICEYNHTTNFAVLMSPGLTPLSHKLPISIISAIGCGVSIVFLVITLLVHCVLWKYVKNDRTKL</sequence>
<evidence type="ECO:0000256" key="6">
    <source>
        <dbReference type="SAM" id="Phobius"/>
    </source>
</evidence>
<evidence type="ECO:0000313" key="10">
    <source>
        <dbReference type="Proteomes" id="UP000507470"/>
    </source>
</evidence>
<keyword evidence="2 6" id="KW-0812">Transmembrane</keyword>
<dbReference type="Gene3D" id="2.60.220.50">
    <property type="match status" value="1"/>
</dbReference>
<evidence type="ECO:0008006" key="11">
    <source>
        <dbReference type="Google" id="ProtNLM"/>
    </source>
</evidence>
<dbReference type="PANTHER" id="PTHR12011:SF347">
    <property type="entry name" value="FI21270P1-RELATED"/>
    <property type="match status" value="1"/>
</dbReference>
<dbReference type="SMART" id="SM00303">
    <property type="entry name" value="GPS"/>
    <property type="match status" value="1"/>
</dbReference>
<dbReference type="InterPro" id="IPR046338">
    <property type="entry name" value="GAIN_dom_sf"/>
</dbReference>
<reference evidence="9 10" key="1">
    <citation type="submission" date="2020-06" db="EMBL/GenBank/DDBJ databases">
        <authorList>
            <person name="Li R."/>
            <person name="Bekaert M."/>
        </authorList>
    </citation>
    <scope>NUCLEOTIDE SEQUENCE [LARGE SCALE GENOMIC DNA]</scope>
    <source>
        <strain evidence="10">wild</strain>
    </source>
</reference>
<organism evidence="9 10">
    <name type="scientific">Mytilus coruscus</name>
    <name type="common">Sea mussel</name>
    <dbReference type="NCBI Taxonomy" id="42192"/>
    <lineage>
        <taxon>Eukaryota</taxon>
        <taxon>Metazoa</taxon>
        <taxon>Spiralia</taxon>
        <taxon>Lophotrochozoa</taxon>
        <taxon>Mollusca</taxon>
        <taxon>Bivalvia</taxon>
        <taxon>Autobranchia</taxon>
        <taxon>Pteriomorphia</taxon>
        <taxon>Mytilida</taxon>
        <taxon>Mytiloidea</taxon>
        <taxon>Mytilidae</taxon>
        <taxon>Mytilinae</taxon>
        <taxon>Mytilus</taxon>
    </lineage>
</organism>
<dbReference type="PROSITE" id="PS50227">
    <property type="entry name" value="G_PROTEIN_RECEP_F2_3"/>
    <property type="match status" value="1"/>
</dbReference>
<dbReference type="InterPro" id="IPR001879">
    <property type="entry name" value="GPCR_2_extracellular_dom"/>
</dbReference>
<dbReference type="EMBL" id="CACVKT020006342">
    <property type="protein sequence ID" value="CAC5400897.1"/>
    <property type="molecule type" value="Genomic_DNA"/>
</dbReference>
<dbReference type="InterPro" id="IPR057244">
    <property type="entry name" value="GAIN_B"/>
</dbReference>
<keyword evidence="3 6" id="KW-1133">Transmembrane helix</keyword>
<feature type="domain" description="GAIN-B" evidence="7">
    <location>
        <begin position="183"/>
        <end position="344"/>
    </location>
</feature>
<evidence type="ECO:0000259" key="7">
    <source>
        <dbReference type="PROSITE" id="PS50221"/>
    </source>
</evidence>
<comment type="subcellular location">
    <subcellularLocation>
        <location evidence="1">Membrane</location>
    </subcellularLocation>
</comment>
<evidence type="ECO:0000259" key="8">
    <source>
        <dbReference type="PROSITE" id="PS50227"/>
    </source>
</evidence>
<protein>
    <recommendedName>
        <fullName evidence="11">SRCR domain-containing protein</fullName>
    </recommendedName>
</protein>
<dbReference type="PROSITE" id="PS50221">
    <property type="entry name" value="GAIN_B"/>
    <property type="match status" value="1"/>
</dbReference>
<evidence type="ECO:0000256" key="3">
    <source>
        <dbReference type="ARBA" id="ARBA00022989"/>
    </source>
</evidence>